<keyword evidence="1 2" id="KW-0238">DNA-binding</keyword>
<feature type="region of interest" description="Disordered" evidence="3">
    <location>
        <begin position="1"/>
        <end position="28"/>
    </location>
</feature>
<evidence type="ECO:0000256" key="1">
    <source>
        <dbReference type="ARBA" id="ARBA00023125"/>
    </source>
</evidence>
<dbReference type="InterPro" id="IPR050109">
    <property type="entry name" value="HTH-type_TetR-like_transc_reg"/>
</dbReference>
<dbReference type="PANTHER" id="PTHR30055:SF223">
    <property type="entry name" value="HTH-TYPE TRANSCRIPTIONAL REGULATOR UIDR"/>
    <property type="match status" value="1"/>
</dbReference>
<evidence type="ECO:0000256" key="3">
    <source>
        <dbReference type="SAM" id="MobiDB-lite"/>
    </source>
</evidence>
<keyword evidence="6" id="KW-1185">Reference proteome</keyword>
<accession>A0ABX9W4B4</accession>
<evidence type="ECO:0000259" key="4">
    <source>
        <dbReference type="PROSITE" id="PS50977"/>
    </source>
</evidence>
<gene>
    <name evidence="5" type="ORF">D0911_06245</name>
</gene>
<dbReference type="SUPFAM" id="SSF46689">
    <property type="entry name" value="Homeodomain-like"/>
    <property type="match status" value="1"/>
</dbReference>
<dbReference type="PROSITE" id="PS50977">
    <property type="entry name" value="HTH_TETR_2"/>
    <property type="match status" value="1"/>
</dbReference>
<dbReference type="Pfam" id="PF17918">
    <property type="entry name" value="TetR_C_15"/>
    <property type="match status" value="1"/>
</dbReference>
<proteinExistence type="predicted"/>
<comment type="caution">
    <text evidence="5">The sequence shown here is derived from an EMBL/GenBank/DDBJ whole genome shotgun (WGS) entry which is preliminary data.</text>
</comment>
<dbReference type="RefSeq" id="WP_123181925.1">
    <property type="nucleotide sequence ID" value="NZ_RHGB01000005.1"/>
</dbReference>
<dbReference type="Proteomes" id="UP000274695">
    <property type="component" value="Unassembled WGS sequence"/>
</dbReference>
<dbReference type="EMBL" id="RHGB01000005">
    <property type="protein sequence ID" value="RNL65957.1"/>
    <property type="molecule type" value="Genomic_DNA"/>
</dbReference>
<feature type="compositionally biased region" description="Basic residues" evidence="3">
    <location>
        <begin position="15"/>
        <end position="26"/>
    </location>
</feature>
<dbReference type="PANTHER" id="PTHR30055">
    <property type="entry name" value="HTH-TYPE TRANSCRIPTIONAL REGULATOR RUTR"/>
    <property type="match status" value="1"/>
</dbReference>
<dbReference type="InterPro" id="IPR009057">
    <property type="entry name" value="Homeodomain-like_sf"/>
</dbReference>
<organism evidence="5 6">
    <name type="scientific">Zhongshania marina</name>
    <dbReference type="NCBI Taxonomy" id="2304603"/>
    <lineage>
        <taxon>Bacteria</taxon>
        <taxon>Pseudomonadati</taxon>
        <taxon>Pseudomonadota</taxon>
        <taxon>Gammaproteobacteria</taxon>
        <taxon>Cellvibrionales</taxon>
        <taxon>Spongiibacteraceae</taxon>
        <taxon>Zhongshania</taxon>
    </lineage>
</organism>
<reference evidence="5 6" key="1">
    <citation type="submission" date="2018-10" db="EMBL/GenBank/DDBJ databases">
        <title>Draft genome sequence of Zhongshania sp. DSW25-10.</title>
        <authorList>
            <person name="Oh J."/>
        </authorList>
    </citation>
    <scope>NUCLEOTIDE SEQUENCE [LARGE SCALE GENOMIC DNA]</scope>
    <source>
        <strain evidence="5 6">DSW25-10</strain>
    </source>
</reference>
<dbReference type="PRINTS" id="PR00455">
    <property type="entry name" value="HTHTETR"/>
</dbReference>
<feature type="domain" description="HTH tetR-type" evidence="4">
    <location>
        <begin position="27"/>
        <end position="87"/>
    </location>
</feature>
<evidence type="ECO:0000313" key="6">
    <source>
        <dbReference type="Proteomes" id="UP000274695"/>
    </source>
</evidence>
<dbReference type="Gene3D" id="1.10.357.10">
    <property type="entry name" value="Tetracycline Repressor, domain 2"/>
    <property type="match status" value="1"/>
</dbReference>
<name>A0ABX9W4B4_9GAMM</name>
<evidence type="ECO:0000256" key="2">
    <source>
        <dbReference type="PROSITE-ProRule" id="PRU00335"/>
    </source>
</evidence>
<dbReference type="InterPro" id="IPR001647">
    <property type="entry name" value="HTH_TetR"/>
</dbReference>
<protein>
    <submittedName>
        <fullName evidence="5">TetR/AcrR family transcriptional regulator</fullName>
    </submittedName>
</protein>
<evidence type="ECO:0000313" key="5">
    <source>
        <dbReference type="EMBL" id="RNL65957.1"/>
    </source>
</evidence>
<feature type="DNA-binding region" description="H-T-H motif" evidence="2">
    <location>
        <begin position="50"/>
        <end position="69"/>
    </location>
</feature>
<sequence length="217" mass="24827">MKDNVNGKVTPPSMKGRRRLPSRKSGKNSVDCILQATEEILVVQDNVETTTNKIAERAGVNIGTLYQFFENKEAIFVAVYYRTTSKVGRILREANVKQLNEPAEVALPALVETALQVFEETSHILFLLAENTPELRAQKNGTFLANQIYEGSRSYIERHATTLSNDDTEIAYYFMQTTVVAVIRSYLLDRPVQIERERFIKELSRMLINYVNDFLDR</sequence>
<dbReference type="Pfam" id="PF00440">
    <property type="entry name" value="TetR_N"/>
    <property type="match status" value="1"/>
</dbReference>
<dbReference type="InterPro" id="IPR041669">
    <property type="entry name" value="TetR_C_15"/>
</dbReference>